<gene>
    <name evidence="4" type="ORF">TY91_00285</name>
</gene>
<evidence type="ECO:0000256" key="1">
    <source>
        <dbReference type="ARBA" id="ARBA00022729"/>
    </source>
</evidence>
<evidence type="ECO:0000313" key="4">
    <source>
        <dbReference type="EMBL" id="KZL43314.1"/>
    </source>
</evidence>
<dbReference type="PATRIC" id="fig|33960.6.peg.1509"/>
<feature type="domain" description="Phosphatidic acid phosphatase type 2/haloperoxidase" evidence="3">
    <location>
        <begin position="188"/>
        <end position="304"/>
    </location>
</feature>
<sequence length="590" mass="64002">MMNHQLLKGIMLCSATFAITSAASLIRTNTSQASALTNTELQKVLAPKKASYGYYINQYKSNTSTDVTPQDNAATALFNNSFSKYWDPASNGTKLNAKILNENQQKSVTISQNQTAAESLRSYLSDRRDSSYNEIPALGPFANAFVRDADAKTNFTAFPSKPWPATAKDDPSSGVIWASDNSKLGSMVRLVNLTASQTYSSSGNPKKYFKYVRPFRQGPGINMNKYLVAVFNATPATDYDFPSGHTTQAFETALIMGYTLPQRFSQEVTRASEVGYDRVLVGRHSPLAVMGGRVLGTAVAAAVLNDSSNSALIKKAYSNAQTVLANKPDKNAADDYNNYQTNLKNYDARMTYGFETIDSKKTPMSVPKGAEILLKTRFPYLNVTQRREILYTTGFKAGYPINDDTEGWGRLNLVKADGGFGKLLTNTTINMKESSKPYSKNDIWRNNVGGQGSLTKAGNGTLSLEGTNTFSGTTIKGGTLIASNTHALGSGKLNLTGGTLKLGTGKVKVQGNYAQNAKANLNVNGTNQLAIHGTAKLGGNLTVSVKSTSAKKITLLTFHKRSGKFDKVNVSSKQKHWHAKYTTHSVQLVR</sequence>
<evidence type="ECO:0000256" key="2">
    <source>
        <dbReference type="SAM" id="SignalP"/>
    </source>
</evidence>
<keyword evidence="1 2" id="KW-0732">Signal</keyword>
<dbReference type="SUPFAM" id="SSF48317">
    <property type="entry name" value="Acid phosphatase/Vanadium-dependent haloperoxidase"/>
    <property type="match status" value="1"/>
</dbReference>
<dbReference type="AlphaFoldDB" id="A0A161VLI8"/>
<keyword evidence="5" id="KW-1185">Reference proteome</keyword>
<dbReference type="EMBL" id="JYDC01000003">
    <property type="protein sequence ID" value="KZL43314.1"/>
    <property type="molecule type" value="Genomic_DNA"/>
</dbReference>
<dbReference type="InterPro" id="IPR000326">
    <property type="entry name" value="PAP2/HPO"/>
</dbReference>
<dbReference type="Gene3D" id="1.20.144.10">
    <property type="entry name" value="Phosphatidic acid phosphatase type 2/haloperoxidase"/>
    <property type="match status" value="1"/>
</dbReference>
<evidence type="ECO:0000313" key="5">
    <source>
        <dbReference type="Proteomes" id="UP000076480"/>
    </source>
</evidence>
<proteinExistence type="predicted"/>
<dbReference type="InterPro" id="IPR036938">
    <property type="entry name" value="PAP2/HPO_sf"/>
</dbReference>
<dbReference type="SMART" id="SM00014">
    <property type="entry name" value="acidPPc"/>
    <property type="match status" value="1"/>
</dbReference>
<protein>
    <recommendedName>
        <fullName evidence="3">Phosphatidic acid phosphatase type 2/haloperoxidase domain-containing protein</fullName>
    </recommendedName>
</protein>
<evidence type="ECO:0000259" key="3">
    <source>
        <dbReference type="SMART" id="SM00014"/>
    </source>
</evidence>
<organism evidence="4 5">
    <name type="scientific">Secundilactobacillus collinoides</name>
    <name type="common">Lactobacillus collinoides</name>
    <dbReference type="NCBI Taxonomy" id="33960"/>
    <lineage>
        <taxon>Bacteria</taxon>
        <taxon>Bacillati</taxon>
        <taxon>Bacillota</taxon>
        <taxon>Bacilli</taxon>
        <taxon>Lactobacillales</taxon>
        <taxon>Lactobacillaceae</taxon>
        <taxon>Secundilactobacillus</taxon>
    </lineage>
</organism>
<reference evidence="4 5" key="1">
    <citation type="submission" date="2015-02" db="EMBL/GenBank/DDBJ databases">
        <title>Draft genome sequence of Lactobacillus collinoides CUPV2371 isolated from a natural cider, the first genome sequence of a strain of this species.</title>
        <authorList>
            <person name="Puertas A.I."/>
            <person name="Spano G."/>
            <person name="Capozzi V."/>
            <person name="Lamontanara A."/>
            <person name="Orru L."/>
            <person name="Duenas M.T."/>
        </authorList>
    </citation>
    <scope>NUCLEOTIDE SEQUENCE [LARGE SCALE GENOMIC DNA]</scope>
    <source>
        <strain evidence="4 5">237</strain>
    </source>
</reference>
<dbReference type="Pfam" id="PF12951">
    <property type="entry name" value="PATR"/>
    <property type="match status" value="1"/>
</dbReference>
<accession>A0A161VLI8</accession>
<name>A0A161VLI8_SECCO</name>
<feature type="chain" id="PRO_5039339087" description="Phosphatidic acid phosphatase type 2/haloperoxidase domain-containing protein" evidence="2">
    <location>
        <begin position="23"/>
        <end position="590"/>
    </location>
</feature>
<dbReference type="Proteomes" id="UP000076480">
    <property type="component" value="Unassembled WGS sequence"/>
</dbReference>
<dbReference type="RefSeq" id="WP_063285075.1">
    <property type="nucleotide sequence ID" value="NZ_JYDC01000003.1"/>
</dbReference>
<dbReference type="NCBIfam" id="TIGR02601">
    <property type="entry name" value="autotrns_rpt"/>
    <property type="match status" value="1"/>
</dbReference>
<comment type="caution">
    <text evidence="4">The sequence shown here is derived from an EMBL/GenBank/DDBJ whole genome shotgun (WGS) entry which is preliminary data.</text>
</comment>
<dbReference type="InterPro" id="IPR013425">
    <property type="entry name" value="Autotrns_rpt"/>
</dbReference>
<feature type="signal peptide" evidence="2">
    <location>
        <begin position="1"/>
        <end position="22"/>
    </location>
</feature>
<dbReference type="Pfam" id="PF01569">
    <property type="entry name" value="PAP2"/>
    <property type="match status" value="1"/>
</dbReference>